<protein>
    <submittedName>
        <fullName evidence="1">Uncharacterized protein</fullName>
    </submittedName>
</protein>
<evidence type="ECO:0000313" key="1">
    <source>
        <dbReference type="EMBL" id="KKL54730.1"/>
    </source>
</evidence>
<dbReference type="EMBL" id="LAZR01031096">
    <property type="protein sequence ID" value="KKL54730.1"/>
    <property type="molecule type" value="Genomic_DNA"/>
</dbReference>
<gene>
    <name evidence="1" type="ORF">LCGC14_2262450</name>
</gene>
<sequence>HLPYGENVYRPVSYGSYLMDPNWVWDSCDWGSLSPRNDLLTAEFKHAYLGEWSND</sequence>
<dbReference type="AlphaFoldDB" id="A0A0F9FBM2"/>
<organism evidence="1">
    <name type="scientific">marine sediment metagenome</name>
    <dbReference type="NCBI Taxonomy" id="412755"/>
    <lineage>
        <taxon>unclassified sequences</taxon>
        <taxon>metagenomes</taxon>
        <taxon>ecological metagenomes</taxon>
    </lineage>
</organism>
<feature type="non-terminal residue" evidence="1">
    <location>
        <position position="1"/>
    </location>
</feature>
<reference evidence="1" key="1">
    <citation type="journal article" date="2015" name="Nature">
        <title>Complex archaea that bridge the gap between prokaryotes and eukaryotes.</title>
        <authorList>
            <person name="Spang A."/>
            <person name="Saw J.H."/>
            <person name="Jorgensen S.L."/>
            <person name="Zaremba-Niedzwiedzka K."/>
            <person name="Martijn J."/>
            <person name="Lind A.E."/>
            <person name="van Eijk R."/>
            <person name="Schleper C."/>
            <person name="Guy L."/>
            <person name="Ettema T.J."/>
        </authorList>
    </citation>
    <scope>NUCLEOTIDE SEQUENCE</scope>
</reference>
<proteinExistence type="predicted"/>
<comment type="caution">
    <text evidence="1">The sequence shown here is derived from an EMBL/GenBank/DDBJ whole genome shotgun (WGS) entry which is preliminary data.</text>
</comment>
<accession>A0A0F9FBM2</accession>
<name>A0A0F9FBM2_9ZZZZ</name>